<reference evidence="6 7" key="1">
    <citation type="journal article" date="2016" name="Gut Pathog.">
        <title>Whole genome sequencing of "Faecalibaculum rodentium" ALO17, isolated from C57BL/6J laboratory mouse feces.</title>
        <authorList>
            <person name="Lim S."/>
            <person name="Chang D.H."/>
            <person name="Ahn S."/>
            <person name="Kim B.C."/>
        </authorList>
    </citation>
    <scope>NUCLEOTIDE SEQUENCE [LARGE SCALE GENOMIC DNA]</scope>
    <source>
        <strain evidence="6 7">Alo17</strain>
    </source>
</reference>
<dbReference type="GO" id="GO:0003700">
    <property type="term" value="F:DNA-binding transcription factor activity"/>
    <property type="evidence" value="ECO:0007669"/>
    <property type="project" value="InterPro"/>
</dbReference>
<dbReference type="GeneID" id="78478794"/>
<feature type="domain" description="HTH merR-type" evidence="5">
    <location>
        <begin position="1"/>
        <end position="71"/>
    </location>
</feature>
<evidence type="ECO:0000256" key="2">
    <source>
        <dbReference type="ARBA" id="ARBA00023015"/>
    </source>
</evidence>
<dbReference type="InterPro" id="IPR010499">
    <property type="entry name" value="AraC_E-bd"/>
</dbReference>
<evidence type="ECO:0000313" key="7">
    <source>
        <dbReference type="Proteomes" id="UP000069771"/>
    </source>
</evidence>
<dbReference type="Pfam" id="PF09278">
    <property type="entry name" value="MerR-DNA-bind"/>
    <property type="match status" value="1"/>
</dbReference>
<dbReference type="SUPFAM" id="SSF55136">
    <property type="entry name" value="Probable bacterial effector-binding domain"/>
    <property type="match status" value="1"/>
</dbReference>
<dbReference type="Pfam" id="PF00376">
    <property type="entry name" value="MerR"/>
    <property type="match status" value="1"/>
</dbReference>
<dbReference type="EMBL" id="CP011391">
    <property type="protein sequence ID" value="AMK55360.1"/>
    <property type="molecule type" value="Genomic_DNA"/>
</dbReference>
<evidence type="ECO:0000259" key="5">
    <source>
        <dbReference type="PROSITE" id="PS50937"/>
    </source>
</evidence>
<dbReference type="Pfam" id="PF06445">
    <property type="entry name" value="GyrI-like"/>
    <property type="match status" value="1"/>
</dbReference>
<keyword evidence="7" id="KW-1185">Reference proteome</keyword>
<accession>A0A140DXI3</accession>
<dbReference type="AlphaFoldDB" id="A0A140DXI3"/>
<dbReference type="Gene3D" id="3.20.80.10">
    <property type="entry name" value="Regulatory factor, effector binding domain"/>
    <property type="match status" value="1"/>
</dbReference>
<evidence type="ECO:0000313" key="6">
    <source>
        <dbReference type="EMBL" id="AMK55360.1"/>
    </source>
</evidence>
<evidence type="ECO:0000256" key="1">
    <source>
        <dbReference type="ARBA" id="ARBA00022491"/>
    </source>
</evidence>
<dbReference type="RefSeq" id="WP_067558907.1">
    <property type="nucleotide sequence ID" value="NZ_CP011391.1"/>
</dbReference>
<dbReference type="PROSITE" id="PS50937">
    <property type="entry name" value="HTH_MERR_2"/>
    <property type="match status" value="1"/>
</dbReference>
<dbReference type="SUPFAM" id="SSF46955">
    <property type="entry name" value="Putative DNA-binding domain"/>
    <property type="match status" value="1"/>
</dbReference>
<dbReference type="InterPro" id="IPR009061">
    <property type="entry name" value="DNA-bd_dom_put_sf"/>
</dbReference>
<gene>
    <name evidence="6" type="ORF">AALO17_22260</name>
</gene>
<dbReference type="KEGG" id="fro:AALO17_22260"/>
<keyword evidence="4" id="KW-0804">Transcription</keyword>
<keyword evidence="1" id="KW-0678">Repressor</keyword>
<evidence type="ECO:0000256" key="3">
    <source>
        <dbReference type="ARBA" id="ARBA00023125"/>
    </source>
</evidence>
<sequence length="263" mass="30155">MITIGKMSQACQLSVKTLRWYDQMGLLKPLHIDEKTGFRYYSLDQIDRVILIKRYKRFGFSLEEITSLLEADEDRVRASLSRKRAELEARILELQQISAEMGKFLKKETEKNKMSEEIRIVETSEMPVYGLRQHRAVKDFGTAFGTIFEQVAKDHLQPAGPTGARYYDEEFDREDSDIEVFIPLATKEGANASVGGMTCAKLTHNGGYSTLDESYARLVKWIEENGYQTTGAPYELYVKTGYENPNPATWETDIYFPVEKKQG</sequence>
<keyword evidence="3" id="KW-0238">DNA-binding</keyword>
<dbReference type="SMART" id="SM00422">
    <property type="entry name" value="HTH_MERR"/>
    <property type="match status" value="1"/>
</dbReference>
<dbReference type="CDD" id="cd01107">
    <property type="entry name" value="HTH_BmrR"/>
    <property type="match status" value="1"/>
</dbReference>
<proteinExistence type="predicted"/>
<dbReference type="PROSITE" id="PS00552">
    <property type="entry name" value="HTH_MERR_1"/>
    <property type="match status" value="1"/>
</dbReference>
<dbReference type="PANTHER" id="PTHR30204:SF69">
    <property type="entry name" value="MERR-FAMILY TRANSCRIPTIONAL REGULATOR"/>
    <property type="match status" value="1"/>
</dbReference>
<name>A0A140DXI3_9FIRM</name>
<dbReference type="SMART" id="SM00871">
    <property type="entry name" value="AraC_E_bind"/>
    <property type="match status" value="1"/>
</dbReference>
<protein>
    <recommendedName>
        <fullName evidence="5">HTH merR-type domain-containing protein</fullName>
    </recommendedName>
</protein>
<dbReference type="InterPro" id="IPR000551">
    <property type="entry name" value="MerR-type_HTH_dom"/>
</dbReference>
<dbReference type="Proteomes" id="UP000069771">
    <property type="component" value="Chromosome"/>
</dbReference>
<dbReference type="GO" id="GO:0003677">
    <property type="term" value="F:DNA binding"/>
    <property type="evidence" value="ECO:0007669"/>
    <property type="project" value="UniProtKB-KW"/>
</dbReference>
<dbReference type="InterPro" id="IPR029442">
    <property type="entry name" value="GyrI-like"/>
</dbReference>
<dbReference type="InterPro" id="IPR047057">
    <property type="entry name" value="MerR_fam"/>
</dbReference>
<keyword evidence="2" id="KW-0805">Transcription regulation</keyword>
<dbReference type="Gene3D" id="1.10.1660.10">
    <property type="match status" value="1"/>
</dbReference>
<organism evidence="6 7">
    <name type="scientific">Faecalibaculum rodentium</name>
    <dbReference type="NCBI Taxonomy" id="1702221"/>
    <lineage>
        <taxon>Bacteria</taxon>
        <taxon>Bacillati</taxon>
        <taxon>Bacillota</taxon>
        <taxon>Erysipelotrichia</taxon>
        <taxon>Erysipelotrichales</taxon>
        <taxon>Erysipelotrichaceae</taxon>
        <taxon>Faecalibaculum</taxon>
    </lineage>
</organism>
<dbReference type="OrthoDB" id="9773308at2"/>
<dbReference type="PANTHER" id="PTHR30204">
    <property type="entry name" value="REDOX-CYCLING DRUG-SENSING TRANSCRIPTIONAL ACTIVATOR SOXR"/>
    <property type="match status" value="1"/>
</dbReference>
<evidence type="ECO:0000256" key="4">
    <source>
        <dbReference type="ARBA" id="ARBA00023163"/>
    </source>
</evidence>
<dbReference type="InterPro" id="IPR011256">
    <property type="entry name" value="Reg_factor_effector_dom_sf"/>
</dbReference>
<dbReference type="STRING" id="1702221.AALO17_22260"/>
<dbReference type="InterPro" id="IPR015358">
    <property type="entry name" value="Tscrpt_reg_MerR_DNA-bd"/>
</dbReference>